<evidence type="ECO:0000256" key="2">
    <source>
        <dbReference type="ARBA" id="ARBA00022643"/>
    </source>
</evidence>
<reference evidence="4 5" key="1">
    <citation type="submission" date="2017-02" db="EMBL/GenBank/DDBJ databases">
        <authorList>
            <person name="Peterson S.W."/>
        </authorList>
    </citation>
    <scope>NUCLEOTIDE SEQUENCE [LARGE SCALE GENOMIC DNA]</scope>
    <source>
        <strain evidence="4 5">ATCC 51222</strain>
    </source>
</reference>
<organism evidence="4 5">
    <name type="scientific">Eubacterium coprostanoligenes</name>
    <dbReference type="NCBI Taxonomy" id="290054"/>
    <lineage>
        <taxon>Bacteria</taxon>
        <taxon>Bacillati</taxon>
        <taxon>Bacillota</taxon>
        <taxon>Clostridia</taxon>
        <taxon>Eubacteriales</taxon>
        <taxon>Eubacteriaceae</taxon>
        <taxon>Eubacterium</taxon>
    </lineage>
</organism>
<dbReference type="PANTHER" id="PTHR43278">
    <property type="entry name" value="NAD(P)H-DEPENDENT FMN-CONTAINING OXIDOREDUCTASE YWQN-RELATED"/>
    <property type="match status" value="1"/>
</dbReference>
<dbReference type="InterPro" id="IPR005025">
    <property type="entry name" value="FMN_Rdtase-like_dom"/>
</dbReference>
<dbReference type="Pfam" id="PF03358">
    <property type="entry name" value="FMN_red"/>
    <property type="match status" value="1"/>
</dbReference>
<dbReference type="GO" id="GO:0016491">
    <property type="term" value="F:oxidoreductase activity"/>
    <property type="evidence" value="ECO:0007669"/>
    <property type="project" value="InterPro"/>
</dbReference>
<proteinExistence type="predicted"/>
<keyword evidence="2" id="KW-0288">FMN</keyword>
<dbReference type="AlphaFoldDB" id="A0A1T4MGV2"/>
<dbReference type="PANTHER" id="PTHR43278:SF2">
    <property type="entry name" value="IRON-SULFUR FLAVOPROTEIN"/>
    <property type="match status" value="1"/>
</dbReference>
<evidence type="ECO:0000313" key="4">
    <source>
        <dbReference type="EMBL" id="SJZ65984.1"/>
    </source>
</evidence>
<name>A0A1T4MGV2_9FIRM</name>
<gene>
    <name evidence="4" type="ORF">SAMN02745114_01249</name>
</gene>
<dbReference type="Gene3D" id="3.40.50.360">
    <property type="match status" value="1"/>
</dbReference>
<dbReference type="EMBL" id="FUWW01000013">
    <property type="protein sequence ID" value="SJZ65984.1"/>
    <property type="molecule type" value="Genomic_DNA"/>
</dbReference>
<evidence type="ECO:0000259" key="3">
    <source>
        <dbReference type="Pfam" id="PF03358"/>
    </source>
</evidence>
<sequence length="182" mass="20730">MKKLLIINASPRENGVCAEVLKQIKPYFIDCETKEYNVYKLDPLPCKACGYCEMHNGCANKDLDFFFLDLKEADYVAIISPMYNNFFPAPLKALMDRFQRFCSAKYLRGDSEPIGKQKSVGLVITSGTNARECANYMSNSVKQLFSPLGGELKARYYIPGTDSNNYTFNIVELEKFVHQIKK</sequence>
<keyword evidence="5" id="KW-1185">Reference proteome</keyword>
<evidence type="ECO:0000256" key="1">
    <source>
        <dbReference type="ARBA" id="ARBA00022630"/>
    </source>
</evidence>
<protein>
    <submittedName>
        <fullName evidence="4">NADPH-dependent FMN reductase</fullName>
    </submittedName>
</protein>
<dbReference type="Proteomes" id="UP000190657">
    <property type="component" value="Unassembled WGS sequence"/>
</dbReference>
<dbReference type="RefSeq" id="WP_078768725.1">
    <property type="nucleotide sequence ID" value="NZ_FUWW01000013.1"/>
</dbReference>
<dbReference type="InterPro" id="IPR051796">
    <property type="entry name" value="ISF_SsuE-like"/>
</dbReference>
<keyword evidence="1" id="KW-0285">Flavoprotein</keyword>
<dbReference type="SUPFAM" id="SSF52218">
    <property type="entry name" value="Flavoproteins"/>
    <property type="match status" value="1"/>
</dbReference>
<accession>A0A1T4MGV2</accession>
<dbReference type="STRING" id="290054.SAMN02745114_01249"/>
<dbReference type="InterPro" id="IPR029039">
    <property type="entry name" value="Flavoprotein-like_sf"/>
</dbReference>
<dbReference type="OrthoDB" id="9805976at2"/>
<evidence type="ECO:0000313" key="5">
    <source>
        <dbReference type="Proteomes" id="UP000190657"/>
    </source>
</evidence>
<feature type="domain" description="NADPH-dependent FMN reductase-like" evidence="3">
    <location>
        <begin position="3"/>
        <end position="130"/>
    </location>
</feature>